<evidence type="ECO:0000313" key="1">
    <source>
        <dbReference type="EMBL" id="KAG8236745.1"/>
    </source>
</evidence>
<dbReference type="EMBL" id="KZ309070">
    <property type="protein sequence ID" value="KAG8236745.1"/>
    <property type="molecule type" value="Genomic_DNA"/>
</dbReference>
<reference evidence="1" key="2">
    <citation type="submission" date="2017-10" db="EMBL/GenBank/DDBJ databases">
        <title>Ladona fulva Genome sequencing and assembly.</title>
        <authorList>
            <person name="Murali S."/>
            <person name="Richards S."/>
            <person name="Bandaranaike D."/>
            <person name="Bellair M."/>
            <person name="Blankenburg K."/>
            <person name="Chao H."/>
            <person name="Dinh H."/>
            <person name="Doddapaneni H."/>
            <person name="Dugan-Rocha S."/>
            <person name="Elkadiri S."/>
            <person name="Gnanaolivu R."/>
            <person name="Hernandez B."/>
            <person name="Skinner E."/>
            <person name="Javaid M."/>
            <person name="Lee S."/>
            <person name="Li M."/>
            <person name="Ming W."/>
            <person name="Munidasa M."/>
            <person name="Muniz J."/>
            <person name="Nguyen L."/>
            <person name="Hughes D."/>
            <person name="Osuji N."/>
            <person name="Pu L.-L."/>
            <person name="Puazo M."/>
            <person name="Qu C."/>
            <person name="Quiroz J."/>
            <person name="Raj R."/>
            <person name="Weissenberger G."/>
            <person name="Xin Y."/>
            <person name="Zou X."/>
            <person name="Han Y."/>
            <person name="Worley K."/>
            <person name="Muzny D."/>
            <person name="Gibbs R."/>
        </authorList>
    </citation>
    <scope>NUCLEOTIDE SEQUENCE</scope>
    <source>
        <strain evidence="1">Sampled in the wild</strain>
    </source>
</reference>
<keyword evidence="2" id="KW-1185">Reference proteome</keyword>
<sequence length="76" mass="8840">MSLDFISRFTKDFTDISVSRTLFVTFVSPIVEYGSVIRSPSYHCHISRLEKCLKKFVRICAFRSGIDMSYKELHKA</sequence>
<evidence type="ECO:0000313" key="2">
    <source>
        <dbReference type="Proteomes" id="UP000792457"/>
    </source>
</evidence>
<name>A0A8K0KN94_LADFU</name>
<dbReference type="AlphaFoldDB" id="A0A8K0KN94"/>
<dbReference type="Proteomes" id="UP000792457">
    <property type="component" value="Unassembled WGS sequence"/>
</dbReference>
<gene>
    <name evidence="1" type="ORF">J437_LFUL017000</name>
</gene>
<dbReference type="OrthoDB" id="8064698at2759"/>
<accession>A0A8K0KN94</accession>
<proteinExistence type="predicted"/>
<comment type="caution">
    <text evidence="1">The sequence shown here is derived from an EMBL/GenBank/DDBJ whole genome shotgun (WGS) entry which is preliminary data.</text>
</comment>
<organism evidence="1 2">
    <name type="scientific">Ladona fulva</name>
    <name type="common">Scarce chaser dragonfly</name>
    <name type="synonym">Libellula fulva</name>
    <dbReference type="NCBI Taxonomy" id="123851"/>
    <lineage>
        <taxon>Eukaryota</taxon>
        <taxon>Metazoa</taxon>
        <taxon>Ecdysozoa</taxon>
        <taxon>Arthropoda</taxon>
        <taxon>Hexapoda</taxon>
        <taxon>Insecta</taxon>
        <taxon>Pterygota</taxon>
        <taxon>Palaeoptera</taxon>
        <taxon>Odonata</taxon>
        <taxon>Epiprocta</taxon>
        <taxon>Anisoptera</taxon>
        <taxon>Libelluloidea</taxon>
        <taxon>Libellulidae</taxon>
        <taxon>Ladona</taxon>
    </lineage>
</organism>
<protein>
    <submittedName>
        <fullName evidence="1">Uncharacterized protein</fullName>
    </submittedName>
</protein>
<reference evidence="1" key="1">
    <citation type="submission" date="2013-04" db="EMBL/GenBank/DDBJ databases">
        <authorList>
            <person name="Qu J."/>
            <person name="Murali S.C."/>
            <person name="Bandaranaike D."/>
            <person name="Bellair M."/>
            <person name="Blankenburg K."/>
            <person name="Chao H."/>
            <person name="Dinh H."/>
            <person name="Doddapaneni H."/>
            <person name="Downs B."/>
            <person name="Dugan-Rocha S."/>
            <person name="Elkadiri S."/>
            <person name="Gnanaolivu R.D."/>
            <person name="Hernandez B."/>
            <person name="Javaid M."/>
            <person name="Jayaseelan J.C."/>
            <person name="Lee S."/>
            <person name="Li M."/>
            <person name="Ming W."/>
            <person name="Munidasa M."/>
            <person name="Muniz J."/>
            <person name="Nguyen L."/>
            <person name="Ongeri F."/>
            <person name="Osuji N."/>
            <person name="Pu L.-L."/>
            <person name="Puazo M."/>
            <person name="Qu C."/>
            <person name="Quiroz J."/>
            <person name="Raj R."/>
            <person name="Weissenberger G."/>
            <person name="Xin Y."/>
            <person name="Zou X."/>
            <person name="Han Y."/>
            <person name="Richards S."/>
            <person name="Worley K."/>
            <person name="Muzny D."/>
            <person name="Gibbs R."/>
        </authorList>
    </citation>
    <scope>NUCLEOTIDE SEQUENCE</scope>
    <source>
        <strain evidence="1">Sampled in the wild</strain>
    </source>
</reference>